<dbReference type="Proteomes" id="UP000595437">
    <property type="component" value="Chromosome 3"/>
</dbReference>
<comment type="similarity">
    <text evidence="1">Belongs to the RNA polymerase beta chain family.</text>
</comment>
<dbReference type="OrthoDB" id="6370954at2759"/>
<dbReference type="InterPro" id="IPR037033">
    <property type="entry name" value="DNA-dir_RNAP_su2_hyb_sf"/>
</dbReference>
<evidence type="ECO:0000313" key="8">
    <source>
        <dbReference type="EMBL" id="QQP52969.1"/>
    </source>
</evidence>
<gene>
    <name evidence="8" type="ORF">FKW44_005282</name>
</gene>
<evidence type="ECO:0000256" key="1">
    <source>
        <dbReference type="ARBA" id="ARBA00006835"/>
    </source>
</evidence>
<evidence type="ECO:0000259" key="7">
    <source>
        <dbReference type="Pfam" id="PF00562"/>
    </source>
</evidence>
<dbReference type="Pfam" id="PF00562">
    <property type="entry name" value="RNA_pol_Rpb2_6"/>
    <property type="match status" value="1"/>
</dbReference>
<reference evidence="9" key="1">
    <citation type="submission" date="2021-01" db="EMBL/GenBank/DDBJ databases">
        <title>Caligus Genome Assembly.</title>
        <authorList>
            <person name="Gallardo-Escarate C."/>
        </authorList>
    </citation>
    <scope>NUCLEOTIDE SEQUENCE [LARGE SCALE GENOMIC DNA]</scope>
</reference>
<evidence type="ECO:0000256" key="5">
    <source>
        <dbReference type="ARBA" id="ARBA00022695"/>
    </source>
</evidence>
<dbReference type="Gene3D" id="2.40.270.10">
    <property type="entry name" value="DNA-directed RNA polymerase, subunit 2, domain 6"/>
    <property type="match status" value="2"/>
</dbReference>
<dbReference type="EC" id="2.7.7.6" evidence="2"/>
<dbReference type="PANTHER" id="PTHR20856">
    <property type="entry name" value="DNA-DIRECTED RNA POLYMERASE I SUBUNIT 2"/>
    <property type="match status" value="1"/>
</dbReference>
<name>A0A7T8QRW5_CALRO</name>
<evidence type="ECO:0000256" key="4">
    <source>
        <dbReference type="ARBA" id="ARBA00022679"/>
    </source>
</evidence>
<accession>A0A7T8QRW5</accession>
<evidence type="ECO:0000256" key="2">
    <source>
        <dbReference type="ARBA" id="ARBA00012418"/>
    </source>
</evidence>
<dbReference type="InterPro" id="IPR014724">
    <property type="entry name" value="RNA_pol_RPB2_OB-fold"/>
</dbReference>
<dbReference type="AlphaFoldDB" id="A0A7T8QRW5"/>
<keyword evidence="4" id="KW-0808">Transferase</keyword>
<dbReference type="GO" id="GO:0032549">
    <property type="term" value="F:ribonucleoside binding"/>
    <property type="evidence" value="ECO:0007669"/>
    <property type="project" value="InterPro"/>
</dbReference>
<keyword evidence="3 8" id="KW-0240">DNA-directed RNA polymerase</keyword>
<evidence type="ECO:0000256" key="6">
    <source>
        <dbReference type="ARBA" id="ARBA00023163"/>
    </source>
</evidence>
<evidence type="ECO:0000256" key="3">
    <source>
        <dbReference type="ARBA" id="ARBA00022478"/>
    </source>
</evidence>
<keyword evidence="5" id="KW-0548">Nucleotidyltransferase</keyword>
<feature type="domain" description="DNA-directed RNA polymerase subunit 2 hybrid-binding" evidence="7">
    <location>
        <begin position="1"/>
        <end position="226"/>
    </location>
</feature>
<dbReference type="InterPro" id="IPR007120">
    <property type="entry name" value="DNA-dir_RNAP_su2_dom"/>
</dbReference>
<evidence type="ECO:0000313" key="9">
    <source>
        <dbReference type="Proteomes" id="UP000595437"/>
    </source>
</evidence>
<dbReference type="GO" id="GO:0003899">
    <property type="term" value="F:DNA-directed RNA polymerase activity"/>
    <property type="evidence" value="ECO:0007669"/>
    <property type="project" value="UniProtKB-EC"/>
</dbReference>
<dbReference type="Gene3D" id="2.40.50.150">
    <property type="match status" value="1"/>
</dbReference>
<dbReference type="GO" id="GO:0006351">
    <property type="term" value="P:DNA-templated transcription"/>
    <property type="evidence" value="ECO:0007669"/>
    <property type="project" value="InterPro"/>
</dbReference>
<sequence>MVAVMSYSGYDIEDALILNKASWTEAMTYDKLMGPLVDAETKLACWKHDVLDLDGIASPGLQVNNKQVLVNKHIPTVTREVLNDEDRHGPKVPEYREIPSTYKGPIPSYVEKAMVSSNADDAYLIKLLLRQTRRPELGDKFSSDTDKRQEDMPFGEMGLCPDMIMNPHGFPSRMTEGRDPRGKFHYGTAFGGSKVSDISEELIKNGFNYHGKDVLTSGITGEPLQVS</sequence>
<organism evidence="8 9">
    <name type="scientific">Caligus rogercresseyi</name>
    <name type="common">Sea louse</name>
    <dbReference type="NCBI Taxonomy" id="217165"/>
    <lineage>
        <taxon>Eukaryota</taxon>
        <taxon>Metazoa</taxon>
        <taxon>Ecdysozoa</taxon>
        <taxon>Arthropoda</taxon>
        <taxon>Crustacea</taxon>
        <taxon>Multicrustacea</taxon>
        <taxon>Hexanauplia</taxon>
        <taxon>Copepoda</taxon>
        <taxon>Siphonostomatoida</taxon>
        <taxon>Caligidae</taxon>
        <taxon>Caligus</taxon>
    </lineage>
</organism>
<dbReference type="InterPro" id="IPR015712">
    <property type="entry name" value="DNA-dir_RNA_pol_su2"/>
</dbReference>
<dbReference type="GO" id="GO:0000428">
    <property type="term" value="C:DNA-directed RNA polymerase complex"/>
    <property type="evidence" value="ECO:0007669"/>
    <property type="project" value="UniProtKB-KW"/>
</dbReference>
<dbReference type="GO" id="GO:0003677">
    <property type="term" value="F:DNA binding"/>
    <property type="evidence" value="ECO:0007669"/>
    <property type="project" value="InterPro"/>
</dbReference>
<proteinExistence type="inferred from homology"/>
<dbReference type="EMBL" id="CP045892">
    <property type="protein sequence ID" value="QQP52969.1"/>
    <property type="molecule type" value="Genomic_DNA"/>
</dbReference>
<keyword evidence="6" id="KW-0804">Transcription</keyword>
<protein>
    <recommendedName>
        <fullName evidence="2">DNA-directed RNA polymerase</fullName>
        <ecNumber evidence="2">2.7.7.6</ecNumber>
    </recommendedName>
</protein>
<dbReference type="SUPFAM" id="SSF64484">
    <property type="entry name" value="beta and beta-prime subunits of DNA dependent RNA-polymerase"/>
    <property type="match status" value="1"/>
</dbReference>
<keyword evidence="9" id="KW-1185">Reference proteome</keyword>